<keyword evidence="5 7" id="KW-1133">Transmembrane helix</keyword>
<evidence type="ECO:0000256" key="2">
    <source>
        <dbReference type="ARBA" id="ARBA00005262"/>
    </source>
</evidence>
<name>A0ABU3Z5Z2_9FIRM</name>
<dbReference type="PANTHER" id="PTHR43663">
    <property type="entry name" value="CHROMATE TRANSPORT PROTEIN-RELATED"/>
    <property type="match status" value="1"/>
</dbReference>
<evidence type="ECO:0000256" key="6">
    <source>
        <dbReference type="ARBA" id="ARBA00023136"/>
    </source>
</evidence>
<feature type="transmembrane region" description="Helical" evidence="7">
    <location>
        <begin position="27"/>
        <end position="48"/>
    </location>
</feature>
<evidence type="ECO:0000256" key="3">
    <source>
        <dbReference type="ARBA" id="ARBA00022475"/>
    </source>
</evidence>
<keyword evidence="9" id="KW-1185">Reference proteome</keyword>
<evidence type="ECO:0000256" key="5">
    <source>
        <dbReference type="ARBA" id="ARBA00022989"/>
    </source>
</evidence>
<dbReference type="EMBL" id="JAWJZB010000001">
    <property type="protein sequence ID" value="MDV5087330.1"/>
    <property type="molecule type" value="Genomic_DNA"/>
</dbReference>
<feature type="transmembrane region" description="Helical" evidence="7">
    <location>
        <begin position="181"/>
        <end position="198"/>
    </location>
</feature>
<feature type="transmembrane region" description="Helical" evidence="7">
    <location>
        <begin position="159"/>
        <end position="175"/>
    </location>
</feature>
<feature type="transmembrane region" description="Helical" evidence="7">
    <location>
        <begin position="96"/>
        <end position="119"/>
    </location>
</feature>
<feature type="transmembrane region" description="Helical" evidence="7">
    <location>
        <begin position="131"/>
        <end position="152"/>
    </location>
</feature>
<organism evidence="8 9">
    <name type="scientific">Veillonella absiana</name>
    <dbReference type="NCBI Taxonomy" id="3079305"/>
    <lineage>
        <taxon>Bacteria</taxon>
        <taxon>Bacillati</taxon>
        <taxon>Bacillota</taxon>
        <taxon>Negativicutes</taxon>
        <taxon>Veillonellales</taxon>
        <taxon>Veillonellaceae</taxon>
        <taxon>Veillonella</taxon>
    </lineage>
</organism>
<keyword evidence="4 7" id="KW-0812">Transmembrane</keyword>
<gene>
    <name evidence="8" type="ORF">RVY80_00470</name>
</gene>
<evidence type="ECO:0000256" key="1">
    <source>
        <dbReference type="ARBA" id="ARBA00004651"/>
    </source>
</evidence>
<keyword evidence="6 7" id="KW-0472">Membrane</keyword>
<comment type="caution">
    <text evidence="8">The sequence shown here is derived from an EMBL/GenBank/DDBJ whole genome shotgun (WGS) entry which is preliminary data.</text>
</comment>
<evidence type="ECO:0000313" key="8">
    <source>
        <dbReference type="EMBL" id="MDV5087330.1"/>
    </source>
</evidence>
<sequence>MESNNEEKVQVVTTENEHIEPVKLWTLFKSTFMISAFTVGGGFVLIPLMKAKFVDEYHWISDKDSLNLVAIAQSSPGVVAVNASIILGYRMAGMAGMFTALFATVLPPLIMLTAISYFYEAFASNYYVKMLLKGMQCGVTAVILKVVIDLLVKQFKKKLVLPLLIMIGSFIGAYVFDINIIYIILVDAIVGVVLMQSAKYD</sequence>
<dbReference type="Pfam" id="PF02417">
    <property type="entry name" value="Chromate_transp"/>
    <property type="match status" value="1"/>
</dbReference>
<evidence type="ECO:0000313" key="9">
    <source>
        <dbReference type="Proteomes" id="UP001272515"/>
    </source>
</evidence>
<evidence type="ECO:0000256" key="4">
    <source>
        <dbReference type="ARBA" id="ARBA00022692"/>
    </source>
</evidence>
<comment type="similarity">
    <text evidence="2">Belongs to the chromate ion transporter (CHR) (TC 2.A.51) family.</text>
</comment>
<reference evidence="8 9" key="1">
    <citation type="submission" date="2023-10" db="EMBL/GenBank/DDBJ databases">
        <title>Veillonella sp. nov., isolated from a pig farm feces dump.</title>
        <authorList>
            <person name="Chang Y.-H."/>
        </authorList>
    </citation>
    <scope>NUCLEOTIDE SEQUENCE [LARGE SCALE GENOMIC DNA]</scope>
    <source>
        <strain evidence="8 9">YH-vei2233</strain>
    </source>
</reference>
<dbReference type="InterPro" id="IPR052518">
    <property type="entry name" value="CHR_Transporter"/>
</dbReference>
<dbReference type="RefSeq" id="WP_317329199.1">
    <property type="nucleotide sequence ID" value="NZ_JAWJZA010000009.1"/>
</dbReference>
<comment type="subcellular location">
    <subcellularLocation>
        <location evidence="1">Cell membrane</location>
        <topology evidence="1">Multi-pass membrane protein</topology>
    </subcellularLocation>
</comment>
<evidence type="ECO:0000256" key="7">
    <source>
        <dbReference type="SAM" id="Phobius"/>
    </source>
</evidence>
<dbReference type="InterPro" id="IPR003370">
    <property type="entry name" value="Chromate_transpt"/>
</dbReference>
<feature type="transmembrane region" description="Helical" evidence="7">
    <location>
        <begin position="68"/>
        <end position="89"/>
    </location>
</feature>
<protein>
    <submittedName>
        <fullName evidence="8">Chromate transporter</fullName>
    </submittedName>
</protein>
<accession>A0ABU3Z5Z2</accession>
<dbReference type="PANTHER" id="PTHR43663:SF1">
    <property type="entry name" value="CHROMATE TRANSPORTER"/>
    <property type="match status" value="1"/>
</dbReference>
<keyword evidence="3" id="KW-1003">Cell membrane</keyword>
<proteinExistence type="inferred from homology"/>
<dbReference type="Proteomes" id="UP001272515">
    <property type="component" value="Unassembled WGS sequence"/>
</dbReference>